<dbReference type="Proteomes" id="UP000751190">
    <property type="component" value="Unassembled WGS sequence"/>
</dbReference>
<keyword evidence="2" id="KW-1185">Reference proteome</keyword>
<dbReference type="AlphaFoldDB" id="A0A8J6CAG2"/>
<accession>A0A8J6CAG2</accession>
<dbReference type="EMBL" id="JAGTXO010000014">
    <property type="protein sequence ID" value="KAG8464061.1"/>
    <property type="molecule type" value="Genomic_DNA"/>
</dbReference>
<evidence type="ECO:0000313" key="2">
    <source>
        <dbReference type="Proteomes" id="UP000751190"/>
    </source>
</evidence>
<protein>
    <submittedName>
        <fullName evidence="1">Uncharacterized protein</fullName>
    </submittedName>
</protein>
<gene>
    <name evidence="1" type="ORF">KFE25_000229</name>
</gene>
<sequence length="221" mass="24244">MDAGAVRDAYLALDAQLRLWQARQAEGVAIVATLCDFHARLQLVATSGPSELAPGHRLTARERQFGALAADERLIDVLRYRHEVGVHNLIAALHRTIADLATVCDRVGALAAESWQRHGTRRLPLGQSAEPLWATVPGALGVALRERIRVPPVAQLLEDHLALCQSCSDELRLKRRVVARLSAGMSAAELHDLARLWTLEPCVDTERVAFVRSLARCFDSA</sequence>
<proteinExistence type="predicted"/>
<reference evidence="1" key="1">
    <citation type="submission" date="2021-05" db="EMBL/GenBank/DDBJ databases">
        <title>The genome of the haptophyte Pavlova lutheri (Diacronema luteri, Pavlovales) - a model for lipid biosynthesis in eukaryotic algae.</title>
        <authorList>
            <person name="Hulatt C.J."/>
            <person name="Posewitz M.C."/>
        </authorList>
    </citation>
    <scope>NUCLEOTIDE SEQUENCE</scope>
    <source>
        <strain evidence="1">NIVA-4/92</strain>
    </source>
</reference>
<evidence type="ECO:0000313" key="1">
    <source>
        <dbReference type="EMBL" id="KAG8464061.1"/>
    </source>
</evidence>
<name>A0A8J6CAG2_DIALT</name>
<dbReference type="OrthoDB" id="10397385at2759"/>
<organism evidence="1 2">
    <name type="scientific">Diacronema lutheri</name>
    <name type="common">Unicellular marine alga</name>
    <name type="synonym">Monochrysis lutheri</name>
    <dbReference type="NCBI Taxonomy" id="2081491"/>
    <lineage>
        <taxon>Eukaryota</taxon>
        <taxon>Haptista</taxon>
        <taxon>Haptophyta</taxon>
        <taxon>Pavlovophyceae</taxon>
        <taxon>Pavlovales</taxon>
        <taxon>Pavlovaceae</taxon>
        <taxon>Diacronema</taxon>
    </lineage>
</organism>
<comment type="caution">
    <text evidence="1">The sequence shown here is derived from an EMBL/GenBank/DDBJ whole genome shotgun (WGS) entry which is preliminary data.</text>
</comment>